<evidence type="ECO:0000313" key="1">
    <source>
        <dbReference type="EMBL" id="APU69314.1"/>
    </source>
</evidence>
<proteinExistence type="predicted"/>
<dbReference type="EMBL" id="CP016359">
    <property type="protein sequence ID" value="APU69314.1"/>
    <property type="molecule type" value="Genomic_DNA"/>
</dbReference>
<reference evidence="1 2" key="1">
    <citation type="submission" date="2016-07" db="EMBL/GenBank/DDBJ databases">
        <title>Multi-omics approach to identify versatile polysaccharide utilization systems of a marine flavobacterium Gramella flava.</title>
        <authorList>
            <person name="Tang K."/>
        </authorList>
    </citation>
    <scope>NUCLEOTIDE SEQUENCE [LARGE SCALE GENOMIC DNA]</scope>
    <source>
        <strain evidence="1 2">JLT2011</strain>
    </source>
</reference>
<dbReference type="KEGG" id="gfl:GRFL_2590"/>
<keyword evidence="2" id="KW-1185">Reference proteome</keyword>
<accession>A0A1L7I7W5</accession>
<name>A0A1L7I7W5_9FLAO</name>
<dbReference type="AlphaFoldDB" id="A0A1L7I7W5"/>
<organism evidence="1 2">
    <name type="scientific">Christiangramia flava JLT2011</name>
    <dbReference type="NCBI Taxonomy" id="1229726"/>
    <lineage>
        <taxon>Bacteria</taxon>
        <taxon>Pseudomonadati</taxon>
        <taxon>Bacteroidota</taxon>
        <taxon>Flavobacteriia</taxon>
        <taxon>Flavobacteriales</taxon>
        <taxon>Flavobacteriaceae</taxon>
        <taxon>Christiangramia</taxon>
    </lineage>
</organism>
<gene>
    <name evidence="1" type="ORF">GRFL_2590</name>
</gene>
<dbReference type="PROSITE" id="PS51257">
    <property type="entry name" value="PROKAR_LIPOPROTEIN"/>
    <property type="match status" value="1"/>
</dbReference>
<dbReference type="InterPro" id="IPR024311">
    <property type="entry name" value="Lipocalin-like"/>
</dbReference>
<sequence length="135" mass="14780">MKKILFMFLAATMITACSKDDDSPKTDGDEPILGQWFLIDARAGSVNNTLTECQQQSSITFNEDGSAQSEYYEETEGTCNLESSEEGTWMHNSDGTYTIDAPIYGEITGTANFEGSTGFTFTSPDLAPIVLVFEK</sequence>
<dbReference type="OrthoDB" id="1442355at2"/>
<protein>
    <submittedName>
        <fullName evidence="1">Uncharacterized protein</fullName>
    </submittedName>
</protein>
<dbReference type="STRING" id="1229726.GRFL_2590"/>
<dbReference type="Proteomes" id="UP000186230">
    <property type="component" value="Chromosome"/>
</dbReference>
<dbReference type="Pfam" id="PF13648">
    <property type="entry name" value="Lipocalin_4"/>
    <property type="match status" value="1"/>
</dbReference>
<dbReference type="RefSeq" id="WP_083644995.1">
    <property type="nucleotide sequence ID" value="NZ_AMRU01000007.1"/>
</dbReference>
<evidence type="ECO:0000313" key="2">
    <source>
        <dbReference type="Proteomes" id="UP000186230"/>
    </source>
</evidence>